<accession>A0AAU7UEQ7</accession>
<name>A0AAU7UEQ7_9DEIO</name>
<reference evidence="1" key="1">
    <citation type="submission" date="2024-06" db="EMBL/GenBank/DDBJ databases">
        <title>Draft Genome Sequence of Deinococcus sonorensis Type Strain KR-87, a Biofilm Producing Representative of the Genus Deinococcus.</title>
        <authorList>
            <person name="Boren L.S."/>
            <person name="Grosso R.A."/>
            <person name="Hugenberg-Cox A.N."/>
            <person name="Hill J.T.E."/>
            <person name="Albert C.M."/>
            <person name="Tuohy J.M."/>
        </authorList>
    </citation>
    <scope>NUCLEOTIDE SEQUENCE</scope>
    <source>
        <strain evidence="1">KR-87</strain>
    </source>
</reference>
<proteinExistence type="predicted"/>
<dbReference type="EMBL" id="CP158299">
    <property type="protein sequence ID" value="XBV86778.1"/>
    <property type="molecule type" value="Genomic_DNA"/>
</dbReference>
<organism evidence="1">
    <name type="scientific">Deinococcus sonorensis KR-87</name>
    <dbReference type="NCBI Taxonomy" id="694439"/>
    <lineage>
        <taxon>Bacteria</taxon>
        <taxon>Thermotogati</taxon>
        <taxon>Deinococcota</taxon>
        <taxon>Deinococci</taxon>
        <taxon>Deinococcales</taxon>
        <taxon>Deinococcaceae</taxon>
        <taxon>Deinococcus</taxon>
    </lineage>
</organism>
<sequence length="56" mass="6281">MTGYDWLWSTMPLRYFSFEEQEGVWYQDVQGGVASIGFGAVGRQVVSRLHHAVAGC</sequence>
<dbReference type="KEGG" id="dsc:ABOD76_10835"/>
<evidence type="ECO:0000313" key="1">
    <source>
        <dbReference type="EMBL" id="XBV86778.1"/>
    </source>
</evidence>
<dbReference type="AlphaFoldDB" id="A0AAU7UEQ7"/>
<dbReference type="RefSeq" id="WP_350244857.1">
    <property type="nucleotide sequence ID" value="NZ_CP158299.1"/>
</dbReference>
<gene>
    <name evidence="1" type="ORF">ABOD76_10835</name>
</gene>
<protein>
    <submittedName>
        <fullName evidence="1">Uncharacterized protein</fullName>
    </submittedName>
</protein>